<dbReference type="GeneID" id="106748646"/>
<comment type="pathway">
    <text evidence="2">Protein modification; protein sumoylation.</text>
</comment>
<evidence type="ECO:0000256" key="8">
    <source>
        <dbReference type="ARBA" id="ARBA00022786"/>
    </source>
</evidence>
<evidence type="ECO:0000256" key="7">
    <source>
        <dbReference type="ARBA" id="ARBA00022771"/>
    </source>
</evidence>
<keyword evidence="6" id="KW-0479">Metal-binding</keyword>
<comment type="similarity">
    <text evidence="3">Belongs to the NSE2 family.</text>
</comment>
<dbReference type="AlphaFoldDB" id="A0A6P3XY41"/>
<protein>
    <recommendedName>
        <fullName evidence="4">E3 SUMO-protein ligase NSE2</fullName>
    </recommendedName>
    <alternativeName>
        <fullName evidence="11">E3 SUMO-protein transferase NSE2</fullName>
    </alternativeName>
    <alternativeName>
        <fullName evidence="12">Non-structural maintenance of chromosomes element 2 homolog</fullName>
    </alternativeName>
</protein>
<evidence type="ECO:0000256" key="1">
    <source>
        <dbReference type="ARBA" id="ARBA00004123"/>
    </source>
</evidence>
<dbReference type="PROSITE" id="PS51044">
    <property type="entry name" value="ZF_SP_RING"/>
    <property type="match status" value="1"/>
</dbReference>
<name>A0A6P3XY41_DINQU</name>
<evidence type="ECO:0000256" key="13">
    <source>
        <dbReference type="PROSITE-ProRule" id="PRU00452"/>
    </source>
</evidence>
<accession>A0A6P3XY41</accession>
<reference evidence="16" key="1">
    <citation type="submission" date="2025-08" db="UniProtKB">
        <authorList>
            <consortium name="RefSeq"/>
        </authorList>
    </citation>
    <scope>IDENTIFICATION</scope>
</reference>
<keyword evidence="8" id="KW-0833">Ubl conjugation pathway</keyword>
<dbReference type="RefSeq" id="XP_014482848.1">
    <property type="nucleotide sequence ID" value="XM_014627362.1"/>
</dbReference>
<evidence type="ECO:0000313" key="16">
    <source>
        <dbReference type="RefSeq" id="XP_014482848.1"/>
    </source>
</evidence>
<evidence type="ECO:0000256" key="11">
    <source>
        <dbReference type="ARBA" id="ARBA00031731"/>
    </source>
</evidence>
<dbReference type="InterPro" id="IPR013083">
    <property type="entry name" value="Znf_RING/FYVE/PHD"/>
</dbReference>
<keyword evidence="5" id="KW-0808">Transferase</keyword>
<proteinExistence type="inferred from homology"/>
<dbReference type="CDD" id="cd16651">
    <property type="entry name" value="SPL-RING_NSE2"/>
    <property type="match status" value="1"/>
</dbReference>
<dbReference type="SUPFAM" id="SSF57850">
    <property type="entry name" value="RING/U-box"/>
    <property type="match status" value="1"/>
</dbReference>
<evidence type="ECO:0000256" key="9">
    <source>
        <dbReference type="ARBA" id="ARBA00022833"/>
    </source>
</evidence>
<evidence type="ECO:0000256" key="2">
    <source>
        <dbReference type="ARBA" id="ARBA00004718"/>
    </source>
</evidence>
<keyword evidence="15" id="KW-1185">Reference proteome</keyword>
<dbReference type="PANTHER" id="PTHR21330:SF1">
    <property type="entry name" value="E3 SUMO-PROTEIN LIGASE NSE2"/>
    <property type="match status" value="1"/>
</dbReference>
<keyword evidence="9" id="KW-0862">Zinc</keyword>
<evidence type="ECO:0000256" key="6">
    <source>
        <dbReference type="ARBA" id="ARBA00022723"/>
    </source>
</evidence>
<dbReference type="Proteomes" id="UP000515204">
    <property type="component" value="Unplaced"/>
</dbReference>
<keyword evidence="10" id="KW-0539">Nucleus</keyword>
<evidence type="ECO:0000256" key="4">
    <source>
        <dbReference type="ARBA" id="ARBA00020923"/>
    </source>
</evidence>
<dbReference type="InterPro" id="IPR026846">
    <property type="entry name" value="Nse2(Mms21)"/>
</dbReference>
<evidence type="ECO:0000259" key="14">
    <source>
        <dbReference type="PROSITE" id="PS51044"/>
    </source>
</evidence>
<evidence type="ECO:0000313" key="15">
    <source>
        <dbReference type="Proteomes" id="UP000515204"/>
    </source>
</evidence>
<dbReference type="GO" id="GO:0061665">
    <property type="term" value="F:SUMO ligase activity"/>
    <property type="evidence" value="ECO:0007669"/>
    <property type="project" value="TreeGrafter"/>
</dbReference>
<keyword evidence="7 13" id="KW-0863">Zinc-finger</keyword>
<evidence type="ECO:0000256" key="5">
    <source>
        <dbReference type="ARBA" id="ARBA00022679"/>
    </source>
</evidence>
<evidence type="ECO:0000256" key="12">
    <source>
        <dbReference type="ARBA" id="ARBA00032533"/>
    </source>
</evidence>
<dbReference type="GO" id="GO:0005634">
    <property type="term" value="C:nucleus"/>
    <property type="evidence" value="ECO:0007669"/>
    <property type="project" value="UniProtKB-SubCell"/>
</dbReference>
<dbReference type="PANTHER" id="PTHR21330">
    <property type="entry name" value="E3 SUMO-PROTEIN LIGASE NSE2"/>
    <property type="match status" value="1"/>
</dbReference>
<dbReference type="Gene3D" id="3.30.40.10">
    <property type="entry name" value="Zinc/RING finger domain, C3HC4 (zinc finger)"/>
    <property type="match status" value="1"/>
</dbReference>
<dbReference type="InterPro" id="IPR004181">
    <property type="entry name" value="Znf_MIZ"/>
</dbReference>
<dbReference type="KEGG" id="dqu:106748646"/>
<dbReference type="Pfam" id="PF11789">
    <property type="entry name" value="zf-Nse"/>
    <property type="match status" value="1"/>
</dbReference>
<evidence type="ECO:0000256" key="10">
    <source>
        <dbReference type="ARBA" id="ARBA00023242"/>
    </source>
</evidence>
<dbReference type="GO" id="GO:0008270">
    <property type="term" value="F:zinc ion binding"/>
    <property type="evidence" value="ECO:0007669"/>
    <property type="project" value="UniProtKB-KW"/>
</dbReference>
<feature type="domain" description="SP-RING-type" evidence="14">
    <location>
        <begin position="125"/>
        <end position="208"/>
    </location>
</feature>
<evidence type="ECO:0000256" key="3">
    <source>
        <dbReference type="ARBA" id="ARBA00008212"/>
    </source>
</evidence>
<gene>
    <name evidence="16" type="primary">LOC106748646</name>
</gene>
<dbReference type="UniPathway" id="UPA00886"/>
<dbReference type="GO" id="GO:0000724">
    <property type="term" value="P:double-strand break repair via homologous recombination"/>
    <property type="evidence" value="ECO:0007669"/>
    <property type="project" value="InterPro"/>
</dbReference>
<dbReference type="GO" id="GO:0016925">
    <property type="term" value="P:protein sumoylation"/>
    <property type="evidence" value="ECO:0007669"/>
    <property type="project" value="UniProtKB-UniPathway"/>
</dbReference>
<organism evidence="15 16">
    <name type="scientific">Dinoponera quadriceps</name>
    <name type="common">South American ant</name>
    <dbReference type="NCBI Taxonomy" id="609295"/>
    <lineage>
        <taxon>Eukaryota</taxon>
        <taxon>Metazoa</taxon>
        <taxon>Ecdysozoa</taxon>
        <taxon>Arthropoda</taxon>
        <taxon>Hexapoda</taxon>
        <taxon>Insecta</taxon>
        <taxon>Pterygota</taxon>
        <taxon>Neoptera</taxon>
        <taxon>Endopterygota</taxon>
        <taxon>Hymenoptera</taxon>
        <taxon>Apocrita</taxon>
        <taxon>Aculeata</taxon>
        <taxon>Formicoidea</taxon>
        <taxon>Formicidae</taxon>
        <taxon>Ponerinae</taxon>
        <taxon>Ponerini</taxon>
        <taxon>Dinoponera</taxon>
    </lineage>
</organism>
<comment type="subcellular location">
    <subcellularLocation>
        <location evidence="1">Nucleus</location>
    </subcellularLocation>
</comment>
<dbReference type="GO" id="GO:0030915">
    <property type="term" value="C:Smc5-Smc6 complex"/>
    <property type="evidence" value="ECO:0007669"/>
    <property type="project" value="InterPro"/>
</dbReference>
<sequence>MAQNAPTVRELDNSFTKMAINIMKYYVDEKEREDILKELKNVVIENCRVTEQINATSQIKDQLGSIDELILDHDIKSIKKTFRKAMNTIQINPLEDPRLLAYNRQMEDVQFASQPGSSNNVLDDSNTDLCLTSTEINVIDPITKTRMTNPVKNAACGHVYDKESLIAVLKKNKKTRCPVVGCSNTEYINLSQCHVDVLMKAYLEKNSA</sequence>
<dbReference type="OrthoDB" id="26899at2759"/>